<dbReference type="PRINTS" id="PR00382">
    <property type="entry name" value="LIPIDTRNSFER"/>
</dbReference>
<keyword evidence="5" id="KW-0472">Membrane</keyword>
<protein>
    <recommendedName>
        <fullName evidence="13">Bifunctional inhibitor/plant lipid transfer protein/seed storage helical domain-containing protein</fullName>
    </recommendedName>
</protein>
<evidence type="ECO:0000256" key="7">
    <source>
        <dbReference type="ARBA" id="ARBA00023121"/>
    </source>
</evidence>
<dbReference type="Pfam" id="PF14368">
    <property type="entry name" value="LTP_2"/>
    <property type="match status" value="1"/>
</dbReference>
<evidence type="ECO:0000256" key="6">
    <source>
        <dbReference type="ARBA" id="ARBA00022729"/>
    </source>
</evidence>
<feature type="signal peptide" evidence="12">
    <location>
        <begin position="1"/>
        <end position="19"/>
    </location>
</feature>
<evidence type="ECO:0000256" key="9">
    <source>
        <dbReference type="ARBA" id="ARBA00023180"/>
    </source>
</evidence>
<evidence type="ECO:0000259" key="13">
    <source>
        <dbReference type="SMART" id="SM00499"/>
    </source>
</evidence>
<evidence type="ECO:0000256" key="1">
    <source>
        <dbReference type="ARBA" id="ARBA00004609"/>
    </source>
</evidence>
<dbReference type="InterPro" id="IPR043325">
    <property type="entry name" value="LTSS"/>
</dbReference>
<evidence type="ECO:0000313" key="14">
    <source>
        <dbReference type="EMBL" id="CAK9151098.1"/>
    </source>
</evidence>
<evidence type="ECO:0000313" key="16">
    <source>
        <dbReference type="Proteomes" id="UP001642360"/>
    </source>
</evidence>
<dbReference type="GO" id="GO:0005886">
    <property type="term" value="C:plasma membrane"/>
    <property type="evidence" value="ECO:0007669"/>
    <property type="project" value="UniProtKB-SubCell"/>
</dbReference>
<gene>
    <name evidence="14" type="ORF">ILEXP_LOCUS19252</name>
    <name evidence="15" type="ORF">ILEXP_LOCUS23697</name>
</gene>
<dbReference type="Gene3D" id="1.10.110.10">
    <property type="entry name" value="Plant lipid-transfer and hydrophobic proteins"/>
    <property type="match status" value="1"/>
</dbReference>
<dbReference type="PANTHER" id="PTHR33044">
    <property type="entry name" value="BIFUNCTIONAL INHIBITOR/LIPID-TRANSFER PROTEIN/SEED STORAGE 2S ALBUMIN SUPERFAMILY PROTEIN-RELATED"/>
    <property type="match status" value="1"/>
</dbReference>
<feature type="chain" id="PRO_5044720911" description="Bifunctional inhibitor/plant lipid transfer protein/seed storage helical domain-containing protein" evidence="12">
    <location>
        <begin position="20"/>
        <end position="163"/>
    </location>
</feature>
<keyword evidence="6 12" id="KW-0732">Signal</keyword>
<feature type="compositionally biased region" description="Low complexity" evidence="11">
    <location>
        <begin position="103"/>
        <end position="132"/>
    </location>
</feature>
<evidence type="ECO:0000256" key="5">
    <source>
        <dbReference type="ARBA" id="ARBA00022622"/>
    </source>
</evidence>
<comment type="subcellular location">
    <subcellularLocation>
        <location evidence="1">Cell membrane</location>
        <topology evidence="1">Lipid-anchor</topology>
        <topology evidence="1">GPI-anchor</topology>
    </subcellularLocation>
</comment>
<dbReference type="InterPro" id="IPR016140">
    <property type="entry name" value="Bifunc_inhib/LTP/seed_store"/>
</dbReference>
<comment type="similarity">
    <text evidence="2">Belongs to the plant LTP family.</text>
</comment>
<dbReference type="SMART" id="SM00499">
    <property type="entry name" value="AAI"/>
    <property type="match status" value="1"/>
</dbReference>
<keyword evidence="10" id="KW-0449">Lipoprotein</keyword>
<dbReference type="EMBL" id="CAUOFW020002676">
    <property type="protein sequence ID" value="CAK9155298.1"/>
    <property type="molecule type" value="Genomic_DNA"/>
</dbReference>
<organism evidence="14 16">
    <name type="scientific">Ilex paraguariensis</name>
    <name type="common">yerba mate</name>
    <dbReference type="NCBI Taxonomy" id="185542"/>
    <lineage>
        <taxon>Eukaryota</taxon>
        <taxon>Viridiplantae</taxon>
        <taxon>Streptophyta</taxon>
        <taxon>Embryophyta</taxon>
        <taxon>Tracheophyta</taxon>
        <taxon>Spermatophyta</taxon>
        <taxon>Magnoliopsida</taxon>
        <taxon>eudicotyledons</taxon>
        <taxon>Gunneridae</taxon>
        <taxon>Pentapetalae</taxon>
        <taxon>asterids</taxon>
        <taxon>campanulids</taxon>
        <taxon>Aquifoliales</taxon>
        <taxon>Aquifoliaceae</taxon>
        <taxon>Ilex</taxon>
    </lineage>
</organism>
<feature type="region of interest" description="Disordered" evidence="11">
    <location>
        <begin position="100"/>
        <end position="134"/>
    </location>
</feature>
<evidence type="ECO:0000256" key="10">
    <source>
        <dbReference type="ARBA" id="ARBA00023288"/>
    </source>
</evidence>
<keyword evidence="7" id="KW-0446">Lipid-binding</keyword>
<dbReference type="InterPro" id="IPR000528">
    <property type="entry name" value="Plant_nsLTP"/>
</dbReference>
<evidence type="ECO:0000256" key="11">
    <source>
        <dbReference type="SAM" id="MobiDB-lite"/>
    </source>
</evidence>
<evidence type="ECO:0000256" key="8">
    <source>
        <dbReference type="ARBA" id="ARBA00023157"/>
    </source>
</evidence>
<evidence type="ECO:0000313" key="15">
    <source>
        <dbReference type="EMBL" id="CAK9155298.1"/>
    </source>
</evidence>
<evidence type="ECO:0000256" key="2">
    <source>
        <dbReference type="ARBA" id="ARBA00009748"/>
    </source>
</evidence>
<keyword evidence="9" id="KW-0325">Glycoprotein</keyword>
<comment type="caution">
    <text evidence="14">The sequence shown here is derived from an EMBL/GenBank/DDBJ whole genome shotgun (WGS) entry which is preliminary data.</text>
</comment>
<keyword evidence="4" id="KW-1003">Cell membrane</keyword>
<sequence length="163" mass="16479">MEMVLTLVLVTALWTGSMAQQSCTSVIISLSPCLDYITGNSSTPSSACCTQLANAVRSQPECLCEIINGTISSLGISINQTQAMALPNACNVQTPPVSRCNASSPVGSPAGTPGSPSTPSGSGSKTIPSPGGVSSDGYSTKLPFALLLSLLSITSYASTFIAI</sequence>
<dbReference type="AlphaFoldDB" id="A0ABC8S1I4"/>
<dbReference type="SUPFAM" id="SSF47699">
    <property type="entry name" value="Bifunctional inhibitor/lipid-transfer protein/seed storage 2S albumin"/>
    <property type="match status" value="1"/>
</dbReference>
<dbReference type="GO" id="GO:0008289">
    <property type="term" value="F:lipid binding"/>
    <property type="evidence" value="ECO:0007669"/>
    <property type="project" value="UniProtKB-KW"/>
</dbReference>
<evidence type="ECO:0000256" key="3">
    <source>
        <dbReference type="ARBA" id="ARBA00022448"/>
    </source>
</evidence>
<keyword evidence="5" id="KW-0336">GPI-anchor</keyword>
<dbReference type="InterPro" id="IPR036312">
    <property type="entry name" value="Bifun_inhib/LTP/seed_sf"/>
</dbReference>
<dbReference type="CDD" id="cd00010">
    <property type="entry name" value="AAI_LTSS"/>
    <property type="match status" value="1"/>
</dbReference>
<dbReference type="Proteomes" id="UP001642360">
    <property type="component" value="Unassembled WGS sequence"/>
</dbReference>
<reference evidence="14 16" key="1">
    <citation type="submission" date="2024-02" db="EMBL/GenBank/DDBJ databases">
        <authorList>
            <person name="Vignale AGUSTIN F."/>
            <person name="Sosa J E."/>
            <person name="Modenutti C."/>
        </authorList>
    </citation>
    <scope>NUCLEOTIDE SEQUENCE [LARGE SCALE GENOMIC DNA]</scope>
</reference>
<keyword evidence="3" id="KW-0813">Transport</keyword>
<feature type="domain" description="Bifunctional inhibitor/plant lipid transfer protein/seed storage helical" evidence="13">
    <location>
        <begin position="23"/>
        <end position="100"/>
    </location>
</feature>
<proteinExistence type="inferred from homology"/>
<evidence type="ECO:0000256" key="4">
    <source>
        <dbReference type="ARBA" id="ARBA00022475"/>
    </source>
</evidence>
<keyword evidence="8" id="KW-1015">Disulfide bond</keyword>
<evidence type="ECO:0000256" key="12">
    <source>
        <dbReference type="SAM" id="SignalP"/>
    </source>
</evidence>
<dbReference type="FunFam" id="1.10.110.10:FF:000001">
    <property type="entry name" value="Bifunctional inhibitor/lipid-transfer protein/seed storage 2S albumin superfamily protein"/>
    <property type="match status" value="1"/>
</dbReference>
<dbReference type="GO" id="GO:0098552">
    <property type="term" value="C:side of membrane"/>
    <property type="evidence" value="ECO:0007669"/>
    <property type="project" value="UniProtKB-KW"/>
</dbReference>
<keyword evidence="16" id="KW-1185">Reference proteome</keyword>
<name>A0ABC8S1I4_9AQUA</name>
<dbReference type="EMBL" id="CAUOFW020002092">
    <property type="protein sequence ID" value="CAK9151098.1"/>
    <property type="molecule type" value="Genomic_DNA"/>
</dbReference>
<accession>A0ABC8S1I4</accession>